<dbReference type="Gene3D" id="2.40.160.90">
    <property type="match status" value="1"/>
</dbReference>
<sequence length="333" mass="33433">MFKFVLPLAAVLMISACGGAAVVGPADGGTDGGTGTDSGTGSGDGTGGTPVNGSISSASVIPGDLRVNVNAIAYDPAAQTLSVQIASLDSTPATVQYRRTAGLDVQGYEAYSIQEDALDRLFIALSAQSADGSVSATTVADGGQFNKYFAGGVYTRNGAFEKPEIGTGPGAGQVSYAGNYAGLLNGGISQESSSSVLLPTEPGTDSSLLPSQSARVSGNIFLNANFADNSVNGSIYNRMVVDTNTTLTNVILVATDISSNGTFEGSAEDPDKNPVGAYGGAFGGRGANSVAGLVHLTEVIRDVANEQEHGVFVLSRCGGPNDPGGVCSQTAPR</sequence>
<dbReference type="SUPFAM" id="SSF56925">
    <property type="entry name" value="OMPA-like"/>
    <property type="match status" value="1"/>
</dbReference>
<keyword evidence="2" id="KW-0732">Signal</keyword>
<evidence type="ECO:0000256" key="2">
    <source>
        <dbReference type="SAM" id="SignalP"/>
    </source>
</evidence>
<feature type="signal peptide" evidence="2">
    <location>
        <begin position="1"/>
        <end position="20"/>
    </location>
</feature>
<comment type="caution">
    <text evidence="3">The sequence shown here is derived from an EMBL/GenBank/DDBJ whole genome shotgun (WGS) entry which is preliminary data.</text>
</comment>
<reference evidence="3 4" key="1">
    <citation type="submission" date="2019-01" db="EMBL/GenBank/DDBJ databases">
        <title>Sinorhodobacter populi sp. nov. isolated from the symptomatic bark tissue of Populus euramericana canker.</title>
        <authorList>
            <person name="Xu G."/>
        </authorList>
    </citation>
    <scope>NUCLEOTIDE SEQUENCE [LARGE SCALE GENOMIC DNA]</scope>
    <source>
        <strain evidence="3 4">CGMCC 1.12963</strain>
    </source>
</reference>
<feature type="chain" id="PRO_5018556935" evidence="2">
    <location>
        <begin position="21"/>
        <end position="333"/>
    </location>
</feature>
<dbReference type="Proteomes" id="UP000288071">
    <property type="component" value="Unassembled WGS sequence"/>
</dbReference>
<dbReference type="InterPro" id="IPR011250">
    <property type="entry name" value="OMP/PagP_B-barrel"/>
</dbReference>
<name>A0A3S3LSF4_9RHOB</name>
<dbReference type="PROSITE" id="PS51257">
    <property type="entry name" value="PROKAR_LIPOPROTEIN"/>
    <property type="match status" value="1"/>
</dbReference>
<protein>
    <submittedName>
        <fullName evidence="3">Thymidylate synthase</fullName>
    </submittedName>
</protein>
<organism evidence="3 4">
    <name type="scientific">Paenirhodobacter huangdaonensis</name>
    <dbReference type="NCBI Taxonomy" id="2501515"/>
    <lineage>
        <taxon>Bacteria</taxon>
        <taxon>Pseudomonadati</taxon>
        <taxon>Pseudomonadota</taxon>
        <taxon>Alphaproteobacteria</taxon>
        <taxon>Rhodobacterales</taxon>
        <taxon>Rhodobacter group</taxon>
        <taxon>Paenirhodobacter</taxon>
    </lineage>
</organism>
<dbReference type="EMBL" id="SAVA01000008">
    <property type="protein sequence ID" value="RWR50774.1"/>
    <property type="molecule type" value="Genomic_DNA"/>
</dbReference>
<feature type="region of interest" description="Disordered" evidence="1">
    <location>
        <begin position="31"/>
        <end position="53"/>
    </location>
</feature>
<accession>A0A3S3LSF4</accession>
<reference evidence="4" key="2">
    <citation type="submission" date="2019-01" db="EMBL/GenBank/DDBJ databases">
        <title>Sinorhodobacter populi sp. nov. isolated from the symptomatic bark tissue of Populus euramericana canker.</title>
        <authorList>
            <person name="Li Y."/>
        </authorList>
    </citation>
    <scope>NUCLEOTIDE SEQUENCE [LARGE SCALE GENOMIC DNA]</scope>
    <source>
        <strain evidence="4">CGMCC 1.12963</strain>
    </source>
</reference>
<keyword evidence="4" id="KW-1185">Reference proteome</keyword>
<evidence type="ECO:0000313" key="4">
    <source>
        <dbReference type="Proteomes" id="UP000288071"/>
    </source>
</evidence>
<dbReference type="RefSeq" id="WP_128156972.1">
    <property type="nucleotide sequence ID" value="NZ_JBHSOM010000004.1"/>
</dbReference>
<gene>
    <name evidence="3" type="ORF">EOW66_14175</name>
</gene>
<proteinExistence type="predicted"/>
<feature type="compositionally biased region" description="Gly residues" evidence="1">
    <location>
        <begin position="31"/>
        <end position="50"/>
    </location>
</feature>
<evidence type="ECO:0000313" key="3">
    <source>
        <dbReference type="EMBL" id="RWR50774.1"/>
    </source>
</evidence>
<evidence type="ECO:0000256" key="1">
    <source>
        <dbReference type="SAM" id="MobiDB-lite"/>
    </source>
</evidence>
<dbReference type="AlphaFoldDB" id="A0A3S3LSF4"/>